<keyword evidence="1" id="KW-0805">Transcription regulation</keyword>
<evidence type="ECO:0000313" key="5">
    <source>
        <dbReference type="EMBL" id="WIX83330.1"/>
    </source>
</evidence>
<dbReference type="Pfam" id="PF13377">
    <property type="entry name" value="Peripla_BP_3"/>
    <property type="match status" value="1"/>
</dbReference>
<dbReference type="PANTHER" id="PTHR30146">
    <property type="entry name" value="LACI-RELATED TRANSCRIPTIONAL REPRESSOR"/>
    <property type="match status" value="1"/>
</dbReference>
<dbReference type="CDD" id="cd01392">
    <property type="entry name" value="HTH_LacI"/>
    <property type="match status" value="1"/>
</dbReference>
<dbReference type="AlphaFoldDB" id="A0A9Y2IMZ8"/>
<dbReference type="Proteomes" id="UP001236014">
    <property type="component" value="Chromosome"/>
</dbReference>
<feature type="domain" description="HTH lacI-type" evidence="4">
    <location>
        <begin position="8"/>
        <end position="64"/>
    </location>
</feature>
<keyword evidence="3" id="KW-0804">Transcription</keyword>
<name>A0A9Y2IMZ8_9PSEU</name>
<dbReference type="SUPFAM" id="SSF47413">
    <property type="entry name" value="lambda repressor-like DNA-binding domains"/>
    <property type="match status" value="1"/>
</dbReference>
<evidence type="ECO:0000313" key="6">
    <source>
        <dbReference type="Proteomes" id="UP001236014"/>
    </source>
</evidence>
<dbReference type="InterPro" id="IPR028082">
    <property type="entry name" value="Peripla_BP_I"/>
</dbReference>
<dbReference type="EMBL" id="CP127294">
    <property type="protein sequence ID" value="WIX83330.1"/>
    <property type="molecule type" value="Genomic_DNA"/>
</dbReference>
<keyword evidence="6" id="KW-1185">Reference proteome</keyword>
<evidence type="ECO:0000256" key="3">
    <source>
        <dbReference type="ARBA" id="ARBA00023163"/>
    </source>
</evidence>
<dbReference type="GO" id="GO:0000976">
    <property type="term" value="F:transcription cis-regulatory region binding"/>
    <property type="evidence" value="ECO:0007669"/>
    <property type="project" value="TreeGrafter"/>
</dbReference>
<dbReference type="GO" id="GO:0003700">
    <property type="term" value="F:DNA-binding transcription factor activity"/>
    <property type="evidence" value="ECO:0007669"/>
    <property type="project" value="TreeGrafter"/>
</dbReference>
<protein>
    <submittedName>
        <fullName evidence="5">LacI family DNA-binding transcriptional regulator</fullName>
    </submittedName>
</protein>
<dbReference type="PANTHER" id="PTHR30146:SF109">
    <property type="entry name" value="HTH-TYPE TRANSCRIPTIONAL REGULATOR GALS"/>
    <property type="match status" value="1"/>
</dbReference>
<dbReference type="Gene3D" id="3.40.50.2300">
    <property type="match status" value="2"/>
</dbReference>
<dbReference type="Gene3D" id="1.10.260.40">
    <property type="entry name" value="lambda repressor-like DNA-binding domains"/>
    <property type="match status" value="1"/>
</dbReference>
<reference evidence="5 6" key="1">
    <citation type="submission" date="2023-06" db="EMBL/GenBank/DDBJ databases">
        <authorList>
            <person name="Oyuntsetseg B."/>
            <person name="Kim S.B."/>
        </authorList>
    </citation>
    <scope>NUCLEOTIDE SEQUENCE [LARGE SCALE GENOMIC DNA]</scope>
    <source>
        <strain evidence="5 6">2-15</strain>
    </source>
</reference>
<keyword evidence="2 5" id="KW-0238">DNA-binding</keyword>
<evidence type="ECO:0000256" key="1">
    <source>
        <dbReference type="ARBA" id="ARBA00023015"/>
    </source>
</evidence>
<accession>A0A9Y2IMZ8</accession>
<dbReference type="SUPFAM" id="SSF53822">
    <property type="entry name" value="Periplasmic binding protein-like I"/>
    <property type="match status" value="1"/>
</dbReference>
<dbReference type="SMART" id="SM00354">
    <property type="entry name" value="HTH_LACI"/>
    <property type="match status" value="1"/>
</dbReference>
<evidence type="ECO:0000256" key="2">
    <source>
        <dbReference type="ARBA" id="ARBA00023125"/>
    </source>
</evidence>
<gene>
    <name evidence="5" type="ORF">QRX50_22510</name>
</gene>
<dbReference type="InterPro" id="IPR010982">
    <property type="entry name" value="Lambda_DNA-bd_dom_sf"/>
</dbReference>
<dbReference type="Pfam" id="PF00356">
    <property type="entry name" value="LacI"/>
    <property type="match status" value="1"/>
</dbReference>
<dbReference type="CDD" id="cd06267">
    <property type="entry name" value="PBP1_LacI_sugar_binding-like"/>
    <property type="match status" value="1"/>
</dbReference>
<proteinExistence type="predicted"/>
<dbReference type="InterPro" id="IPR046335">
    <property type="entry name" value="LacI/GalR-like_sensor"/>
</dbReference>
<evidence type="ECO:0000259" key="4">
    <source>
        <dbReference type="PROSITE" id="PS50932"/>
    </source>
</evidence>
<sequence>MIRNSKRPTMADVAAKAGVDRAVVSRVLNEDATLKIREATRARVMAAVAELGYQPNAIARSLRTARTSTFGLVIPDFANPIWAKIVTAIEEEADHHDLLLVTGSARPGSGRAEHFLGLLQAGRIDGLLVAAPVAATLLPPSAERLPWLSLNQRIPGHDRYVLLDDPAAVALAVDHLVALGHRDIAHIAGPDTLDSARRRLAGFKDAMSSRRLTPCAIVSGSYTTDGGEQAMRELLAQPNRPSAVVVANVASAAGALNGARAAGVRVPREISVIAIHDLPLAHCFEPPLTTVRMPLAELGREALRALMNTTPEQDVTAVISEPIEIITRASTAPPRT</sequence>
<organism evidence="5 6">
    <name type="scientific">Amycolatopsis carbonis</name>
    <dbReference type="NCBI Taxonomy" id="715471"/>
    <lineage>
        <taxon>Bacteria</taxon>
        <taxon>Bacillati</taxon>
        <taxon>Actinomycetota</taxon>
        <taxon>Actinomycetes</taxon>
        <taxon>Pseudonocardiales</taxon>
        <taxon>Pseudonocardiaceae</taxon>
        <taxon>Amycolatopsis</taxon>
    </lineage>
</organism>
<dbReference type="RefSeq" id="WP_285973882.1">
    <property type="nucleotide sequence ID" value="NZ_CP127294.1"/>
</dbReference>
<dbReference type="KEGG" id="acab:QRX50_22510"/>
<dbReference type="InterPro" id="IPR000843">
    <property type="entry name" value="HTH_LacI"/>
</dbReference>
<dbReference type="PROSITE" id="PS50932">
    <property type="entry name" value="HTH_LACI_2"/>
    <property type="match status" value="1"/>
</dbReference>